<protein>
    <submittedName>
        <fullName evidence="1">Uncharacterized protein</fullName>
    </submittedName>
</protein>
<evidence type="ECO:0000313" key="2">
    <source>
        <dbReference type="Proteomes" id="UP000800035"/>
    </source>
</evidence>
<evidence type="ECO:0000313" key="1">
    <source>
        <dbReference type="EMBL" id="KAF1948262.1"/>
    </source>
</evidence>
<accession>A0A6A5T932</accession>
<organism evidence="1 2">
    <name type="scientific">Byssothecium circinans</name>
    <dbReference type="NCBI Taxonomy" id="147558"/>
    <lineage>
        <taxon>Eukaryota</taxon>
        <taxon>Fungi</taxon>
        <taxon>Dikarya</taxon>
        <taxon>Ascomycota</taxon>
        <taxon>Pezizomycotina</taxon>
        <taxon>Dothideomycetes</taxon>
        <taxon>Pleosporomycetidae</taxon>
        <taxon>Pleosporales</taxon>
        <taxon>Massarineae</taxon>
        <taxon>Massarinaceae</taxon>
        <taxon>Byssothecium</taxon>
    </lineage>
</organism>
<dbReference type="EMBL" id="ML977066">
    <property type="protein sequence ID" value="KAF1948262.1"/>
    <property type="molecule type" value="Genomic_DNA"/>
</dbReference>
<sequence>MCHPVMNTPNLLTPSLCAFQGCLSLAPQIVRDGPELRRRSFLLCHVSVANILHSRTVLAKQLSLRERCITQLLKKLKY</sequence>
<keyword evidence="2" id="KW-1185">Reference proteome</keyword>
<reference evidence="1" key="1">
    <citation type="journal article" date="2020" name="Stud. Mycol.">
        <title>101 Dothideomycetes genomes: a test case for predicting lifestyles and emergence of pathogens.</title>
        <authorList>
            <person name="Haridas S."/>
            <person name="Albert R."/>
            <person name="Binder M."/>
            <person name="Bloem J."/>
            <person name="Labutti K."/>
            <person name="Salamov A."/>
            <person name="Andreopoulos B."/>
            <person name="Baker S."/>
            <person name="Barry K."/>
            <person name="Bills G."/>
            <person name="Bluhm B."/>
            <person name="Cannon C."/>
            <person name="Castanera R."/>
            <person name="Culley D."/>
            <person name="Daum C."/>
            <person name="Ezra D."/>
            <person name="Gonzalez J."/>
            <person name="Henrissat B."/>
            <person name="Kuo A."/>
            <person name="Liang C."/>
            <person name="Lipzen A."/>
            <person name="Lutzoni F."/>
            <person name="Magnuson J."/>
            <person name="Mondo S."/>
            <person name="Nolan M."/>
            <person name="Ohm R."/>
            <person name="Pangilinan J."/>
            <person name="Park H.-J."/>
            <person name="Ramirez L."/>
            <person name="Alfaro M."/>
            <person name="Sun H."/>
            <person name="Tritt A."/>
            <person name="Yoshinaga Y."/>
            <person name="Zwiers L.-H."/>
            <person name="Turgeon B."/>
            <person name="Goodwin S."/>
            <person name="Spatafora J."/>
            <person name="Crous P."/>
            <person name="Grigoriev I."/>
        </authorList>
    </citation>
    <scope>NUCLEOTIDE SEQUENCE</scope>
    <source>
        <strain evidence="1">CBS 675.92</strain>
    </source>
</reference>
<dbReference type="Proteomes" id="UP000800035">
    <property type="component" value="Unassembled WGS sequence"/>
</dbReference>
<proteinExistence type="predicted"/>
<name>A0A6A5T932_9PLEO</name>
<gene>
    <name evidence="1" type="ORF">CC80DRAFT_327872</name>
</gene>
<dbReference type="AlphaFoldDB" id="A0A6A5T932"/>